<feature type="transmembrane region" description="Helical" evidence="1">
    <location>
        <begin position="98"/>
        <end position="119"/>
    </location>
</feature>
<evidence type="ECO:0000256" key="1">
    <source>
        <dbReference type="SAM" id="Phobius"/>
    </source>
</evidence>
<gene>
    <name evidence="2" type="ORF">ACFY35_44975</name>
</gene>
<dbReference type="Proteomes" id="UP001602245">
    <property type="component" value="Unassembled WGS sequence"/>
</dbReference>
<keyword evidence="1" id="KW-1133">Transmembrane helix</keyword>
<accession>A0ABW6WTK3</accession>
<dbReference type="Pfam" id="PF10011">
    <property type="entry name" value="DUF2254"/>
    <property type="match status" value="1"/>
</dbReference>
<dbReference type="RefSeq" id="WP_084699270.1">
    <property type="nucleotide sequence ID" value="NZ_JBIAZU010000008.1"/>
</dbReference>
<feature type="transmembrane region" description="Helical" evidence="1">
    <location>
        <begin position="131"/>
        <end position="151"/>
    </location>
</feature>
<feature type="transmembrane region" description="Helical" evidence="1">
    <location>
        <begin position="52"/>
        <end position="77"/>
    </location>
</feature>
<dbReference type="InterPro" id="IPR018723">
    <property type="entry name" value="DUF2254_membrane"/>
</dbReference>
<name>A0ABW6WTK3_9ACTN</name>
<keyword evidence="1" id="KW-0472">Membrane</keyword>
<sequence>MMSREHVRDSLWVLPALSVVGALGAGAVLSAANLDAGSPLAFQGTPDDARTLLIGIAGTMVTVIALLLGLTVVALQLSSTQYSPRLLRNFLRDRPNQLVLSACVATFAYSTAGLYTVGVSGGSRTTEFPRLAVTGAIVLLFVSLGMLVFFADHLGHSIQIDSIMAVVERNTLAVIRGGLLEGGGTGSPVAATALAVPAPRSGYVQVVRVERMLAAARGGGLRVRLRPRPGEHVVAGTTLLWIWPATTARPAATATVPEALVHAVHIGRERTFDQDAAFGFRQLTDMACKALSPAVNDPYTAVQAIERLSVLFRVLATRPLGCHVDRDPGGAEVTVPGWTFGEYLATMSGLIRRYGAAEPTVVTALLRLLSTCAAVDGPDPGRPAAIEEQARLLVEDAEREVRQPADLREVRAAAAAVRAGLDR</sequence>
<feature type="transmembrane region" description="Helical" evidence="1">
    <location>
        <begin position="12"/>
        <end position="32"/>
    </location>
</feature>
<reference evidence="2 3" key="1">
    <citation type="submission" date="2024-10" db="EMBL/GenBank/DDBJ databases">
        <title>The Natural Products Discovery Center: Release of the First 8490 Sequenced Strains for Exploring Actinobacteria Biosynthetic Diversity.</title>
        <authorList>
            <person name="Kalkreuter E."/>
            <person name="Kautsar S.A."/>
            <person name="Yang D."/>
            <person name="Bader C.D."/>
            <person name="Teijaro C.N."/>
            <person name="Fluegel L."/>
            <person name="Davis C.M."/>
            <person name="Simpson J.R."/>
            <person name="Lauterbach L."/>
            <person name="Steele A.D."/>
            <person name="Gui C."/>
            <person name="Meng S."/>
            <person name="Li G."/>
            <person name="Viehrig K."/>
            <person name="Ye F."/>
            <person name="Su P."/>
            <person name="Kiefer A.F."/>
            <person name="Nichols A."/>
            <person name="Cepeda A.J."/>
            <person name="Yan W."/>
            <person name="Fan B."/>
            <person name="Jiang Y."/>
            <person name="Adhikari A."/>
            <person name="Zheng C.-J."/>
            <person name="Schuster L."/>
            <person name="Cowan T.M."/>
            <person name="Smanski M.J."/>
            <person name="Chevrette M.G."/>
            <person name="De Carvalho L.P.S."/>
            <person name="Shen B."/>
        </authorList>
    </citation>
    <scope>NUCLEOTIDE SEQUENCE [LARGE SCALE GENOMIC DNA]</scope>
    <source>
        <strain evidence="2 3">NPDC000087</strain>
    </source>
</reference>
<evidence type="ECO:0000313" key="2">
    <source>
        <dbReference type="EMBL" id="MFF5296636.1"/>
    </source>
</evidence>
<keyword evidence="3" id="KW-1185">Reference proteome</keyword>
<proteinExistence type="predicted"/>
<dbReference type="EMBL" id="JBIAZU010000008">
    <property type="protein sequence ID" value="MFF5296636.1"/>
    <property type="molecule type" value="Genomic_DNA"/>
</dbReference>
<organism evidence="2 3">
    <name type="scientific">Paractinoplanes globisporus</name>
    <dbReference type="NCBI Taxonomy" id="113565"/>
    <lineage>
        <taxon>Bacteria</taxon>
        <taxon>Bacillati</taxon>
        <taxon>Actinomycetota</taxon>
        <taxon>Actinomycetes</taxon>
        <taxon>Micromonosporales</taxon>
        <taxon>Micromonosporaceae</taxon>
        <taxon>Paractinoplanes</taxon>
    </lineage>
</organism>
<protein>
    <submittedName>
        <fullName evidence="2">DUF2254 domain-containing protein</fullName>
    </submittedName>
</protein>
<comment type="caution">
    <text evidence="2">The sequence shown here is derived from an EMBL/GenBank/DDBJ whole genome shotgun (WGS) entry which is preliminary data.</text>
</comment>
<evidence type="ECO:0000313" key="3">
    <source>
        <dbReference type="Proteomes" id="UP001602245"/>
    </source>
</evidence>
<keyword evidence="1" id="KW-0812">Transmembrane</keyword>